<gene>
    <name evidence="1" type="ORF">AVEN_111400_1</name>
</gene>
<protein>
    <submittedName>
        <fullName evidence="1">Uncharacterized protein</fullName>
    </submittedName>
</protein>
<name>A0A4Y2RG24_ARAVE</name>
<feature type="non-terminal residue" evidence="1">
    <location>
        <position position="1"/>
    </location>
</feature>
<comment type="caution">
    <text evidence="1">The sequence shown here is derived from an EMBL/GenBank/DDBJ whole genome shotgun (WGS) entry which is preliminary data.</text>
</comment>
<organism evidence="1 2">
    <name type="scientific">Araneus ventricosus</name>
    <name type="common">Orbweaver spider</name>
    <name type="synonym">Epeira ventricosa</name>
    <dbReference type="NCBI Taxonomy" id="182803"/>
    <lineage>
        <taxon>Eukaryota</taxon>
        <taxon>Metazoa</taxon>
        <taxon>Ecdysozoa</taxon>
        <taxon>Arthropoda</taxon>
        <taxon>Chelicerata</taxon>
        <taxon>Arachnida</taxon>
        <taxon>Araneae</taxon>
        <taxon>Araneomorphae</taxon>
        <taxon>Entelegynae</taxon>
        <taxon>Araneoidea</taxon>
        <taxon>Araneidae</taxon>
        <taxon>Araneus</taxon>
    </lineage>
</organism>
<evidence type="ECO:0000313" key="2">
    <source>
        <dbReference type="Proteomes" id="UP000499080"/>
    </source>
</evidence>
<dbReference type="AlphaFoldDB" id="A0A4Y2RG24"/>
<sequence>GKNSKVQFDYINVRFEASRGLFWDGPPHFEPRLDDKDDIRAGNPLSKLPHHTSGRTFVSLRLSTQIVKYWTGYKTQGHKAAFCLPKYDLTCNRPNTRRIFSGIGFRTRSPPAQRPTPYH</sequence>
<proteinExistence type="predicted"/>
<keyword evidence="2" id="KW-1185">Reference proteome</keyword>
<dbReference type="EMBL" id="BGPR01144587">
    <property type="protein sequence ID" value="GBN74366.1"/>
    <property type="molecule type" value="Genomic_DNA"/>
</dbReference>
<reference evidence="1 2" key="1">
    <citation type="journal article" date="2019" name="Sci. Rep.">
        <title>Orb-weaving spider Araneus ventricosus genome elucidates the spidroin gene catalogue.</title>
        <authorList>
            <person name="Kono N."/>
            <person name="Nakamura H."/>
            <person name="Ohtoshi R."/>
            <person name="Moran D.A.P."/>
            <person name="Shinohara A."/>
            <person name="Yoshida Y."/>
            <person name="Fujiwara M."/>
            <person name="Mori M."/>
            <person name="Tomita M."/>
            <person name="Arakawa K."/>
        </authorList>
    </citation>
    <scope>NUCLEOTIDE SEQUENCE [LARGE SCALE GENOMIC DNA]</scope>
</reference>
<evidence type="ECO:0000313" key="1">
    <source>
        <dbReference type="EMBL" id="GBN74366.1"/>
    </source>
</evidence>
<accession>A0A4Y2RG24</accession>
<dbReference type="Proteomes" id="UP000499080">
    <property type="component" value="Unassembled WGS sequence"/>
</dbReference>